<dbReference type="PANTHER" id="PTHR38454">
    <property type="entry name" value="INTEGRAL MEMBRANE PROTEIN-RELATED"/>
    <property type="match status" value="1"/>
</dbReference>
<evidence type="ECO:0000313" key="3">
    <source>
        <dbReference type="Proteomes" id="UP000429595"/>
    </source>
</evidence>
<reference evidence="2 3" key="1">
    <citation type="submission" date="2019-10" db="EMBL/GenBank/DDBJ databases">
        <title>Bacillus aerolatum sp. nov., isolated from bioaerosol of sport playgrounds.</title>
        <authorList>
            <person name="Chen P."/>
            <person name="Zhang G."/>
        </authorList>
    </citation>
    <scope>NUCLEOTIDE SEQUENCE [LARGE SCALE GENOMIC DNA]</scope>
    <source>
        <strain evidence="2 3">CX253</strain>
    </source>
</reference>
<dbReference type="EMBL" id="WEIO01000001">
    <property type="protein sequence ID" value="KAB7709146.1"/>
    <property type="molecule type" value="Genomic_DNA"/>
</dbReference>
<feature type="transmembrane region" description="Helical" evidence="1">
    <location>
        <begin position="76"/>
        <end position="96"/>
    </location>
</feature>
<protein>
    <submittedName>
        <fullName evidence="2">YfhO family protein</fullName>
    </submittedName>
</protein>
<organism evidence="2 3">
    <name type="scientific">Bacillus aerolatus</name>
    <dbReference type="NCBI Taxonomy" id="2653354"/>
    <lineage>
        <taxon>Bacteria</taxon>
        <taxon>Bacillati</taxon>
        <taxon>Bacillota</taxon>
        <taxon>Bacilli</taxon>
        <taxon>Bacillales</taxon>
        <taxon>Bacillaceae</taxon>
        <taxon>Bacillus</taxon>
    </lineage>
</organism>
<keyword evidence="1" id="KW-1133">Transmembrane helix</keyword>
<evidence type="ECO:0000313" key="2">
    <source>
        <dbReference type="EMBL" id="KAB7709146.1"/>
    </source>
</evidence>
<accession>A0A6I1G0K5</accession>
<comment type="caution">
    <text evidence="2">The sequence shown here is derived from an EMBL/GenBank/DDBJ whole genome shotgun (WGS) entry which is preliminary data.</text>
</comment>
<feature type="transmembrane region" description="Helical" evidence="1">
    <location>
        <begin position="346"/>
        <end position="364"/>
    </location>
</feature>
<dbReference type="PANTHER" id="PTHR38454:SF1">
    <property type="entry name" value="INTEGRAL MEMBRANE PROTEIN"/>
    <property type="match status" value="1"/>
</dbReference>
<dbReference type="RefSeq" id="WP_152149673.1">
    <property type="nucleotide sequence ID" value="NZ_WEIO01000001.1"/>
</dbReference>
<feature type="transmembrane region" description="Helical" evidence="1">
    <location>
        <begin position="313"/>
        <end position="334"/>
    </location>
</feature>
<dbReference type="AlphaFoldDB" id="A0A6I1G0K5"/>
<dbReference type="Proteomes" id="UP000429595">
    <property type="component" value="Unassembled WGS sequence"/>
</dbReference>
<feature type="transmembrane region" description="Helical" evidence="1">
    <location>
        <begin position="239"/>
        <end position="263"/>
    </location>
</feature>
<dbReference type="InterPro" id="IPR018580">
    <property type="entry name" value="Uncharacterised_YfhO"/>
</dbReference>
<keyword evidence="1" id="KW-0812">Transmembrane</keyword>
<evidence type="ECO:0000256" key="1">
    <source>
        <dbReference type="SAM" id="Phobius"/>
    </source>
</evidence>
<keyword evidence="1" id="KW-0472">Membrane</keyword>
<proteinExistence type="predicted"/>
<feature type="transmembrane region" description="Helical" evidence="1">
    <location>
        <begin position="840"/>
        <end position="859"/>
    </location>
</feature>
<feature type="transmembrane region" description="Helical" evidence="1">
    <location>
        <begin position="283"/>
        <end position="301"/>
    </location>
</feature>
<name>A0A6I1G0K5_9BACI</name>
<dbReference type="Pfam" id="PF09586">
    <property type="entry name" value="YfhO"/>
    <property type="match status" value="1"/>
</dbReference>
<feature type="transmembrane region" description="Helical" evidence="1">
    <location>
        <begin position="191"/>
        <end position="219"/>
    </location>
</feature>
<feature type="transmembrane region" description="Helical" evidence="1">
    <location>
        <begin position="430"/>
        <end position="449"/>
    </location>
</feature>
<keyword evidence="3" id="KW-1185">Reference proteome</keyword>
<feature type="transmembrane region" description="Helical" evidence="1">
    <location>
        <begin position="135"/>
        <end position="153"/>
    </location>
</feature>
<feature type="transmembrane region" description="Helical" evidence="1">
    <location>
        <begin position="371"/>
        <end position="393"/>
    </location>
</feature>
<feature type="transmembrane region" description="Helical" evidence="1">
    <location>
        <begin position="108"/>
        <end position="129"/>
    </location>
</feature>
<sequence length="869" mass="100389">MNRKWVFFLIISSLLLSAAAHFYFIQEWFEGRFMIGPNDGLSQMIPFKQFLYDQYKEGNFFYSWAFGLGGGFYSQLAYYFSTSVIFLATAGVVFLLETLHLIDAPDLLFWADTILFVSIIRLSLIMIAATFAFRYMGIRTAAAFTGAAVYGLSVMYFRHVIFWEFFTDAMLWLPLLVLGTEKVIREGKTGWFIVAWALMFFNNFYFAYIHLIFLLIYILFRWIVPLSEKECTKWQQLRLFFTAGVISFCISAVSFIPAVYGFLNNHRPAYEADIPIFHVMDNILYASKYIILPAILLLFLFTKTLYKERTYKFFAWLTLFLIVLHFSPLAASAFNGFSAPQYRWEYLLSFTAGGCIAAGLQSLHKVRIKQVLLPAIAAFGLYFLMAQTMARIIGPVLALEFQRQLEIVFQLFLLSASLLLLYVWRKHVSFLFLLQLGIVASCLVVVNEYEQLTISERFGIDKASRDFLHSPAYNGAEQQRLIRKIKNSERDPFTRIDWMIGLRNNTPLVQNFNGTSLYSSIFNEELLFFYWRDLQIDMRRESVSRYATLGNRANLHSLLQTDYWMRKKQQSANAPYGFELFAESANYAVYKNTLPLPFVRTARHVFYEEDLKGSSTLDKEHAMLSGVVLEKKKGQSHALQKEKNIINESVIQTESAEYKNGKLKVAADNGGITIIPRSPSAGTKDYYVHFHIENVHGDGFALKVNKYRTTRKPASSIYKTGIHTVVIRIPKEKKIVIRLPKGTYELKDLKLYEEDYHELHQAASKNVIQPKLNWDKNKILIDYKNETNEQYMALPIPFEKGWKLKINGKTQPIEKANFAFTGFKLQQGENHIQLVYRPPFFSYSVFLTVLGLIGAAWLISRSSDRKNVL</sequence>
<gene>
    <name evidence="2" type="ORF">F9802_03295</name>
</gene>
<feature type="transmembrane region" description="Helical" evidence="1">
    <location>
        <begin position="405"/>
        <end position="423"/>
    </location>
</feature>